<dbReference type="InterPro" id="IPR005135">
    <property type="entry name" value="Endo/exonuclease/phosphatase"/>
</dbReference>
<dbReference type="PANTHER" id="PTHR33116:SF78">
    <property type="entry name" value="OS12G0587133 PROTEIN"/>
    <property type="match status" value="1"/>
</dbReference>
<evidence type="ECO:0000313" key="2">
    <source>
        <dbReference type="EMBL" id="PKU68127.1"/>
    </source>
</evidence>
<reference evidence="2 3" key="2">
    <citation type="journal article" date="2017" name="Nature">
        <title>The Apostasia genome and the evolution of orchids.</title>
        <authorList>
            <person name="Zhang G.Q."/>
            <person name="Liu K.W."/>
            <person name="Li Z."/>
            <person name="Lohaus R."/>
            <person name="Hsiao Y.Y."/>
            <person name="Niu S.C."/>
            <person name="Wang J.Y."/>
            <person name="Lin Y.C."/>
            <person name="Xu Q."/>
            <person name="Chen L.J."/>
            <person name="Yoshida K."/>
            <person name="Fujiwara S."/>
            <person name="Wang Z.W."/>
            <person name="Zhang Y.Q."/>
            <person name="Mitsuda N."/>
            <person name="Wang M."/>
            <person name="Liu G.H."/>
            <person name="Pecoraro L."/>
            <person name="Huang H.X."/>
            <person name="Xiao X.J."/>
            <person name="Lin M."/>
            <person name="Wu X.Y."/>
            <person name="Wu W.L."/>
            <person name="Chen Y.Y."/>
            <person name="Chang S.B."/>
            <person name="Sakamoto S."/>
            <person name="Ohme-Takagi M."/>
            <person name="Yagi M."/>
            <person name="Zeng S.J."/>
            <person name="Shen C.Y."/>
            <person name="Yeh C.M."/>
            <person name="Luo Y.B."/>
            <person name="Tsai W.C."/>
            <person name="Van de Peer Y."/>
            <person name="Liu Z.J."/>
        </authorList>
    </citation>
    <scope>NUCLEOTIDE SEQUENCE [LARGE SCALE GENOMIC DNA]</scope>
    <source>
        <tissue evidence="2">The whole plant</tissue>
    </source>
</reference>
<dbReference type="Gene3D" id="3.30.70.270">
    <property type="match status" value="1"/>
</dbReference>
<gene>
    <name evidence="2" type="ORF">MA16_Dca025256</name>
</gene>
<protein>
    <submittedName>
        <fullName evidence="2">Ribonuclease H protein</fullName>
    </submittedName>
</protein>
<dbReference type="SUPFAM" id="SSF56672">
    <property type="entry name" value="DNA/RNA polymerases"/>
    <property type="match status" value="1"/>
</dbReference>
<evidence type="ECO:0000259" key="1">
    <source>
        <dbReference type="PROSITE" id="PS50878"/>
    </source>
</evidence>
<reference evidence="2 3" key="1">
    <citation type="journal article" date="2016" name="Sci. Rep.">
        <title>The Dendrobium catenatum Lindl. genome sequence provides insights into polysaccharide synthase, floral development and adaptive evolution.</title>
        <authorList>
            <person name="Zhang G.Q."/>
            <person name="Xu Q."/>
            <person name="Bian C."/>
            <person name="Tsai W.C."/>
            <person name="Yeh C.M."/>
            <person name="Liu K.W."/>
            <person name="Yoshida K."/>
            <person name="Zhang L.S."/>
            <person name="Chang S.B."/>
            <person name="Chen F."/>
            <person name="Shi Y."/>
            <person name="Su Y.Y."/>
            <person name="Zhang Y.Q."/>
            <person name="Chen L.J."/>
            <person name="Yin Y."/>
            <person name="Lin M."/>
            <person name="Huang H."/>
            <person name="Deng H."/>
            <person name="Wang Z.W."/>
            <person name="Zhu S.L."/>
            <person name="Zhao X."/>
            <person name="Deng C."/>
            <person name="Niu S.C."/>
            <person name="Huang J."/>
            <person name="Wang M."/>
            <person name="Liu G.H."/>
            <person name="Yang H.J."/>
            <person name="Xiao X.J."/>
            <person name="Hsiao Y.Y."/>
            <person name="Wu W.L."/>
            <person name="Chen Y.Y."/>
            <person name="Mitsuda N."/>
            <person name="Ohme-Takagi M."/>
            <person name="Luo Y.B."/>
            <person name="Van de Peer Y."/>
            <person name="Liu Z.J."/>
        </authorList>
    </citation>
    <scope>NUCLEOTIDE SEQUENCE [LARGE SCALE GENOMIC DNA]</scope>
    <source>
        <tissue evidence="2">The whole plant</tissue>
    </source>
</reference>
<keyword evidence="3" id="KW-1185">Reference proteome</keyword>
<name>A0A2I0VXI9_9ASPA</name>
<dbReference type="InterPro" id="IPR043128">
    <property type="entry name" value="Rev_trsase/Diguanyl_cyclase"/>
</dbReference>
<dbReference type="Proteomes" id="UP000233837">
    <property type="component" value="Unassembled WGS sequence"/>
</dbReference>
<dbReference type="CDD" id="cd01650">
    <property type="entry name" value="RT_nLTR_like"/>
    <property type="match status" value="1"/>
</dbReference>
<dbReference type="InterPro" id="IPR043502">
    <property type="entry name" value="DNA/RNA_pol_sf"/>
</dbReference>
<dbReference type="STRING" id="906689.A0A2I0VXI9"/>
<dbReference type="Gene3D" id="3.60.10.10">
    <property type="entry name" value="Endonuclease/exonuclease/phosphatase"/>
    <property type="match status" value="1"/>
</dbReference>
<dbReference type="EMBL" id="KZ503122">
    <property type="protein sequence ID" value="PKU68127.1"/>
    <property type="molecule type" value="Genomic_DNA"/>
</dbReference>
<dbReference type="InterPro" id="IPR000477">
    <property type="entry name" value="RT_dom"/>
</dbReference>
<sequence length="1182" mass="134801">MSLPKFASWNVRGFNNPDKVSFCKSLISSLNLKMLCILEAKVSISSFNDQWFHHSHCLFENEGSCNNFGDAVLGRIWIKWDESVLSFNPISSSYQHIHGILSVGSFPPIFLTVIYAANSAEERKYLWDQIIAVSTNMDHPWIIMGDFNCYRYDTEKAGGSISSSSRLGELNSFIFNSGVQDLSSTGLFYTWFNQRVDNPIHIKLDRVLVNNALLDVFPNAYYCVESHLGSDHSPLIFNSSHDKALSSRFMFKNYWINMEGFWDDVFAAFSSRSARSPMASFTHSLQILKRSLKNRIWASSSHLSNALMESKSRQHLCLAQLQSLPLDLVLNQNLKSINEELASLQNHWTSWLSQRAKVSWLTKGEDDLGFLFAHIRSRNNKNNIKEIHTSDGHFTKFKDISSAVIKHFEGLFNTPLQPLQLPLDIPQGKLLPPHLSYNLVSPLTFDEVRKAVFDGNENSAPGPDGFSYAFYRKTWHIIGLQVYNAVGNFFSSGSLPKGVKATAITLIPKCSHASNITDYRPISLCNILYKIVAKVLANRLKEVLPYIIHESQSGFIANRCSTDNILLASELLRDFKGNNRMFCAKLDVRKAFDTISRHFIIERLLQKGLPESFVTWIKGCITDVHFSICLNGSLEGFFNSSSGLRQGCPLSPLLFCIAMDGLSNIITDNASSHNFKGICYKNFYINHLMYADDLLVMGESSKENAKNLKTCLEKFASCSGLHINSSKSAIIFSHNDPCNQSICEELGIHNINLYLTYLGIPISPKRLKASHFQPLLSKIYALLAGWKNKFLSFAGRVQFLKFTIINSIAYWIRGSIIPKSCCDTINKLCSKFLFHNNLVERKLHLIPWSKVITPKAAGGLGIPSIDALYFGVFCSILGRFYNNPNLLSRWFKAKHISPLKHPTPTASKIWHRITETFSKIKRLLFFPVSNLSNISFLWDPWLNGNSVGESFHLSGLDDALVKDFFWNDAWHLPSNIQPSIQCIISNVAIQVNKDVLWNGNAKWLFKDFTELYYSHLPKVDWNKTIWHKNFTLKYACFTWMACICKLKTADILRQRGIMAPMHCSLCSGHTENHTHLFFDCDFSFYILKTIMPKFASFLLRPTLIQALDYIENSEYSNRTDKDFYSLAISCITYYIWRERNNRRFSDTRNNVAKVIGIILEAIRMKTVKWKHKTTLMRDLLSN</sequence>
<proteinExistence type="predicted"/>
<dbReference type="PANTHER" id="PTHR33116">
    <property type="entry name" value="REVERSE TRANSCRIPTASE ZINC-BINDING DOMAIN-CONTAINING PROTEIN-RELATED-RELATED"/>
    <property type="match status" value="1"/>
</dbReference>
<evidence type="ECO:0000313" key="3">
    <source>
        <dbReference type="Proteomes" id="UP000233837"/>
    </source>
</evidence>
<organism evidence="2 3">
    <name type="scientific">Dendrobium catenatum</name>
    <dbReference type="NCBI Taxonomy" id="906689"/>
    <lineage>
        <taxon>Eukaryota</taxon>
        <taxon>Viridiplantae</taxon>
        <taxon>Streptophyta</taxon>
        <taxon>Embryophyta</taxon>
        <taxon>Tracheophyta</taxon>
        <taxon>Spermatophyta</taxon>
        <taxon>Magnoliopsida</taxon>
        <taxon>Liliopsida</taxon>
        <taxon>Asparagales</taxon>
        <taxon>Orchidaceae</taxon>
        <taxon>Epidendroideae</taxon>
        <taxon>Malaxideae</taxon>
        <taxon>Dendrobiinae</taxon>
        <taxon>Dendrobium</taxon>
    </lineage>
</organism>
<dbReference type="Pfam" id="PF13966">
    <property type="entry name" value="zf-RVT"/>
    <property type="match status" value="1"/>
</dbReference>
<dbReference type="InterPro" id="IPR036691">
    <property type="entry name" value="Endo/exonu/phosph_ase_sf"/>
</dbReference>
<dbReference type="Pfam" id="PF00078">
    <property type="entry name" value="RVT_1"/>
    <property type="match status" value="1"/>
</dbReference>
<accession>A0A2I0VXI9</accession>
<dbReference type="Pfam" id="PF03372">
    <property type="entry name" value="Exo_endo_phos"/>
    <property type="match status" value="1"/>
</dbReference>
<dbReference type="PROSITE" id="PS50878">
    <property type="entry name" value="RT_POL"/>
    <property type="match status" value="1"/>
</dbReference>
<dbReference type="SUPFAM" id="SSF56219">
    <property type="entry name" value="DNase I-like"/>
    <property type="match status" value="1"/>
</dbReference>
<feature type="domain" description="Reverse transcriptase" evidence="1">
    <location>
        <begin position="488"/>
        <end position="762"/>
    </location>
</feature>
<dbReference type="InterPro" id="IPR026960">
    <property type="entry name" value="RVT-Znf"/>
</dbReference>
<dbReference type="AlphaFoldDB" id="A0A2I0VXI9"/>
<dbReference type="GO" id="GO:0003824">
    <property type="term" value="F:catalytic activity"/>
    <property type="evidence" value="ECO:0007669"/>
    <property type="project" value="InterPro"/>
</dbReference>